<feature type="non-terminal residue" evidence="1">
    <location>
        <position position="1"/>
    </location>
</feature>
<reference evidence="1" key="1">
    <citation type="submission" date="2020-04" db="EMBL/GenBank/DDBJ databases">
        <authorList>
            <person name="Broberg M."/>
        </authorList>
    </citation>
    <scope>NUCLEOTIDE SEQUENCE</scope>
</reference>
<evidence type="ECO:0000313" key="2">
    <source>
        <dbReference type="Proteomes" id="UP000836387"/>
    </source>
</evidence>
<organism evidence="1 2">
    <name type="scientific">Clonostachys rosea f. rosea IK726</name>
    <dbReference type="NCBI Taxonomy" id="1349383"/>
    <lineage>
        <taxon>Eukaryota</taxon>
        <taxon>Fungi</taxon>
        <taxon>Dikarya</taxon>
        <taxon>Ascomycota</taxon>
        <taxon>Pezizomycotina</taxon>
        <taxon>Sordariomycetes</taxon>
        <taxon>Hypocreomycetidae</taxon>
        <taxon>Hypocreales</taxon>
        <taxon>Bionectriaceae</taxon>
        <taxon>Clonostachys</taxon>
    </lineage>
</organism>
<accession>A0ACA9TLS8</accession>
<dbReference type="EMBL" id="CADEHS020000005">
    <property type="protein sequence ID" value="CAG9941900.1"/>
    <property type="molecule type" value="Genomic_DNA"/>
</dbReference>
<reference evidence="1" key="2">
    <citation type="submission" date="2021-10" db="EMBL/GenBank/DDBJ databases">
        <authorList>
            <person name="Piombo E."/>
        </authorList>
    </citation>
    <scope>NUCLEOTIDE SEQUENCE</scope>
</reference>
<gene>
    <name evidence="1" type="ORF">CRV2_00003336</name>
</gene>
<protein>
    <submittedName>
        <fullName evidence="1">Uncharacterized protein</fullName>
    </submittedName>
</protein>
<proteinExistence type="predicted"/>
<dbReference type="Proteomes" id="UP000836387">
    <property type="component" value="Unassembled WGS sequence"/>
</dbReference>
<sequence length="292" mass="33501">SDLIYRIINFISHATDVSYDTVMPYHWGSNWINERSSRGDRARDPELPWKPDDSWSASRANSSTVGKASRPGMDAFLCMHRADDDAAIKPQPTRHVDYLSYNWKEEDIWSSWKYVVSQQLEYRNSRRLENAIWRAWTKAKNKLKTVRPETLYWLKDSDVTWLYGPLQADDSTNDTVRTDQHVDLSSSIDKKPILKKRSISERILEESYVGAATPYQGKDGRSRITRPASGCLVSRGNSGTTSSTTYGVSYRSWKRKCVHFNEQVDHFIVIQVKGDRCSHILPASTRSGNCRG</sequence>
<evidence type="ECO:0000313" key="1">
    <source>
        <dbReference type="EMBL" id="CAG9941900.1"/>
    </source>
</evidence>
<comment type="caution">
    <text evidence="1">The sequence shown here is derived from an EMBL/GenBank/DDBJ whole genome shotgun (WGS) entry which is preliminary data.</text>
</comment>
<name>A0ACA9TLS8_BIOOC</name>
<keyword evidence="2" id="KW-1185">Reference proteome</keyword>